<dbReference type="PANTHER" id="PTHR37293:SF5">
    <property type="entry name" value="DNA REPLICATION PROTEIN"/>
    <property type="match status" value="1"/>
</dbReference>
<protein>
    <submittedName>
        <fullName evidence="3">DnaD and phage-associated domain-containing protein</fullName>
    </submittedName>
</protein>
<dbReference type="AlphaFoldDB" id="A0A1H9SQ33"/>
<organism evidence="3 4">
    <name type="scientific">Lachnobacterium bovis</name>
    <dbReference type="NCBI Taxonomy" id="140626"/>
    <lineage>
        <taxon>Bacteria</taxon>
        <taxon>Bacillati</taxon>
        <taxon>Bacillota</taxon>
        <taxon>Clostridia</taxon>
        <taxon>Lachnospirales</taxon>
        <taxon>Lachnospiraceae</taxon>
        <taxon>Lachnobacterium</taxon>
    </lineage>
</organism>
<dbReference type="RefSeq" id="WP_074730640.1">
    <property type="nucleotide sequence ID" value="NZ_FOGW01000012.1"/>
</dbReference>
<dbReference type="SUPFAM" id="SSF158499">
    <property type="entry name" value="DnaD domain-like"/>
    <property type="match status" value="2"/>
</dbReference>
<evidence type="ECO:0000259" key="2">
    <source>
        <dbReference type="Pfam" id="PF07261"/>
    </source>
</evidence>
<comment type="similarity">
    <text evidence="1">Belongs to the DnaB/DnaD family.</text>
</comment>
<dbReference type="Proteomes" id="UP000182471">
    <property type="component" value="Unassembled WGS sequence"/>
</dbReference>
<evidence type="ECO:0000256" key="1">
    <source>
        <dbReference type="ARBA" id="ARBA00093462"/>
    </source>
</evidence>
<sequence length="439" mass="50508">MSLIQLHNNNTNSFTCVSNYFIDHFMPEANGEYVKIYLYILKCISMAEPACSIAIIADYFETTEKDVIRALKYWEKVNLIKLDYSKNEITGIRLLPVTSHKKKSTNNIEAKQNSHNSIETSSMNINHSVDNNISDVATNNSNNSNNVASNNVNTITNNVDTNNVNNINANNVQNTNSNDINNNNNTTTVKSNAPAKKDYSANERSAFENDPEISELFFVIGTYFNKMLTPTEVDTILYWIDQLKFSPELVTHLVEYCISKDHASLRYMDKVAIAWHDNNITTIDQAKEYSKKYSKTYYGIMNALGISGRNLIPAELEFVKKWTKNYAFSMQVIEEACRRTISAIHQPSFAYTDQILSSWFKKKVQTLDDIKLLDIAYERSKKYNTKALDNNSNNYQRPKNDSAKLNNRFNNFNQRNYDPNKLEQFLINSNFKKDDNIEK</sequence>
<accession>A0A1H9SQ33</accession>
<dbReference type="InterPro" id="IPR053162">
    <property type="entry name" value="DnaD"/>
</dbReference>
<gene>
    <name evidence="3" type="ORF">SAMN02910429_01327</name>
</gene>
<proteinExistence type="inferred from homology"/>
<reference evidence="4" key="1">
    <citation type="submission" date="2016-10" db="EMBL/GenBank/DDBJ databases">
        <authorList>
            <person name="Varghese N."/>
            <person name="Submissions S."/>
        </authorList>
    </citation>
    <scope>NUCLEOTIDE SEQUENCE [LARGE SCALE GENOMIC DNA]</scope>
    <source>
        <strain evidence="4">S1b</strain>
    </source>
</reference>
<name>A0A1H9SQ33_9FIRM</name>
<dbReference type="InterPro" id="IPR034829">
    <property type="entry name" value="DnaD-like_sf"/>
</dbReference>
<dbReference type="Pfam" id="PF07261">
    <property type="entry name" value="DnaB_2"/>
    <property type="match status" value="2"/>
</dbReference>
<dbReference type="PANTHER" id="PTHR37293">
    <property type="entry name" value="PHAGE REPLICATION PROTEIN-RELATED"/>
    <property type="match status" value="1"/>
</dbReference>
<keyword evidence="4" id="KW-1185">Reference proteome</keyword>
<feature type="domain" description="DnaB/C C-terminal" evidence="2">
    <location>
        <begin position="218"/>
        <end position="290"/>
    </location>
</feature>
<feature type="domain" description="DnaB/C C-terminal" evidence="2">
    <location>
        <begin position="308"/>
        <end position="371"/>
    </location>
</feature>
<dbReference type="EMBL" id="FOGW01000012">
    <property type="protein sequence ID" value="SER87132.1"/>
    <property type="molecule type" value="Genomic_DNA"/>
</dbReference>
<evidence type="ECO:0000313" key="4">
    <source>
        <dbReference type="Proteomes" id="UP000182471"/>
    </source>
</evidence>
<evidence type="ECO:0000313" key="3">
    <source>
        <dbReference type="EMBL" id="SER87132.1"/>
    </source>
</evidence>
<dbReference type="Gene3D" id="1.10.10.630">
    <property type="entry name" value="DnaD domain-like"/>
    <property type="match status" value="2"/>
</dbReference>
<dbReference type="NCBIfam" id="TIGR01446">
    <property type="entry name" value="DnaD_dom"/>
    <property type="match status" value="2"/>
</dbReference>
<dbReference type="InterPro" id="IPR006343">
    <property type="entry name" value="DnaB/C_C"/>
</dbReference>